<dbReference type="PANTHER" id="PTHR47545">
    <property type="entry name" value="MULTIFUNCTIONAL CCA PROTEIN"/>
    <property type="match status" value="1"/>
</dbReference>
<dbReference type="STRING" id="1453429.UCYN_06680"/>
<evidence type="ECO:0000256" key="2">
    <source>
        <dbReference type="ARBA" id="ARBA00007265"/>
    </source>
</evidence>
<keyword evidence="16" id="KW-1185">Reference proteome</keyword>
<comment type="similarity">
    <text evidence="2 11">Belongs to the tRNA nucleotidyltransferase/poly(A) polymerase family.</text>
</comment>
<evidence type="ECO:0000256" key="9">
    <source>
        <dbReference type="ARBA" id="ARBA00022842"/>
    </source>
</evidence>
<feature type="domain" description="tRNA nucleotidyltransferase/poly(A) polymerase RNA and SrmB- binding" evidence="13">
    <location>
        <begin position="162"/>
        <end position="222"/>
    </location>
</feature>
<dbReference type="GO" id="GO:0016779">
    <property type="term" value="F:nucleotidyltransferase activity"/>
    <property type="evidence" value="ECO:0007669"/>
    <property type="project" value="UniProtKB-KW"/>
</dbReference>
<keyword evidence="10 11" id="KW-0694">RNA-binding</keyword>
<dbReference type="CDD" id="cd05398">
    <property type="entry name" value="NT_ClassII-CCAase"/>
    <property type="match status" value="1"/>
</dbReference>
<evidence type="ECO:0000259" key="13">
    <source>
        <dbReference type="Pfam" id="PF12627"/>
    </source>
</evidence>
<gene>
    <name evidence="15" type="ordered locus">UCYN_06680</name>
</gene>
<organism evidence="16">
    <name type="scientific">Atelocyanobacterium thalassa (isolate ALOHA)</name>
    <dbReference type="NCBI Taxonomy" id="1453429"/>
    <lineage>
        <taxon>Bacteria</taxon>
        <taxon>Bacillati</taxon>
        <taxon>Cyanobacteriota</taxon>
        <taxon>Cyanophyceae</taxon>
        <taxon>Oscillatoriophycideae</taxon>
        <taxon>Chroococcales</taxon>
        <taxon>Aphanothecaceae</taxon>
        <taxon>Candidatus Atelocyanobacterium</taxon>
        <taxon>Candidatus Atelocyanobacterium thalassae</taxon>
    </lineage>
</organism>
<keyword evidence="3" id="KW-0820">tRNA-binding</keyword>
<evidence type="ECO:0000259" key="12">
    <source>
        <dbReference type="Pfam" id="PF01743"/>
    </source>
</evidence>
<keyword evidence="5" id="KW-0819">tRNA processing</keyword>
<dbReference type="OrthoDB" id="9805698at2"/>
<dbReference type="GO" id="GO:0008033">
    <property type="term" value="P:tRNA processing"/>
    <property type="evidence" value="ECO:0007669"/>
    <property type="project" value="UniProtKB-KW"/>
</dbReference>
<evidence type="ECO:0000256" key="11">
    <source>
        <dbReference type="RuleBase" id="RU003953"/>
    </source>
</evidence>
<reference evidence="15 16" key="1">
    <citation type="journal article" date="2010" name="Nature">
        <title>Metabolic streamlining in an open-ocean nitrogen-fixing cyanobacterium.</title>
        <authorList>
            <person name="Tripp H.J."/>
            <person name="Bench S.R."/>
            <person name="Turk K.A."/>
            <person name="Foster R.A."/>
            <person name="Desany B.A."/>
            <person name="Niazi F."/>
            <person name="Affourtit J.P."/>
            <person name="Zehr J.P."/>
        </authorList>
    </citation>
    <scope>NUCLEOTIDE SEQUENCE [LARGE SCALE GENOMIC DNA]</scope>
    <source>
        <strain evidence="16">ALOHA</strain>
    </source>
</reference>
<dbReference type="SUPFAM" id="SSF81891">
    <property type="entry name" value="Poly A polymerase C-terminal region-like"/>
    <property type="match status" value="1"/>
</dbReference>
<keyword evidence="7" id="KW-0479">Metal-binding</keyword>
<dbReference type="PANTHER" id="PTHR47545:SF2">
    <property type="entry name" value="CC-ADDING TRNA NUCLEOTIDYLTRANSFERASE"/>
    <property type="match status" value="1"/>
</dbReference>
<feature type="domain" description="Poly A polymerase head" evidence="12">
    <location>
        <begin position="25"/>
        <end position="137"/>
    </location>
</feature>
<evidence type="ECO:0000256" key="5">
    <source>
        <dbReference type="ARBA" id="ARBA00022694"/>
    </source>
</evidence>
<dbReference type="InterPro" id="IPR032828">
    <property type="entry name" value="PolyA_RNA-bd"/>
</dbReference>
<dbReference type="GO" id="GO:0000166">
    <property type="term" value="F:nucleotide binding"/>
    <property type="evidence" value="ECO:0007669"/>
    <property type="project" value="UniProtKB-KW"/>
</dbReference>
<dbReference type="Pfam" id="PF12627">
    <property type="entry name" value="PolyA_pol_RNAbd"/>
    <property type="match status" value="1"/>
</dbReference>
<dbReference type="AlphaFoldDB" id="D3EPG7"/>
<name>D3EPG7_ATETH</name>
<dbReference type="Pfam" id="PF13735">
    <property type="entry name" value="tRNA_NucTran2_2"/>
    <property type="match status" value="1"/>
</dbReference>
<evidence type="ECO:0000256" key="7">
    <source>
        <dbReference type="ARBA" id="ARBA00022723"/>
    </source>
</evidence>
<keyword evidence="4 11" id="KW-0808">Transferase</keyword>
<dbReference type="RefSeq" id="WP_012954054.1">
    <property type="nucleotide sequence ID" value="NC_013771.1"/>
</dbReference>
<dbReference type="Gene3D" id="1.10.3090.10">
    <property type="entry name" value="cca-adding enzyme, domain 2"/>
    <property type="match status" value="1"/>
</dbReference>
<dbReference type="Gene3D" id="3.30.460.10">
    <property type="entry name" value="Beta Polymerase, domain 2"/>
    <property type="match status" value="1"/>
</dbReference>
<dbReference type="InterPro" id="IPR043519">
    <property type="entry name" value="NT_sf"/>
</dbReference>
<evidence type="ECO:0000256" key="4">
    <source>
        <dbReference type="ARBA" id="ARBA00022679"/>
    </source>
</evidence>
<dbReference type="SUPFAM" id="SSF81301">
    <property type="entry name" value="Nucleotidyltransferase"/>
    <property type="match status" value="1"/>
</dbReference>
<comment type="cofactor">
    <cofactor evidence="1">
        <name>Mg(2+)</name>
        <dbReference type="ChEBI" id="CHEBI:18420"/>
    </cofactor>
</comment>
<dbReference type="EMBL" id="CP001842">
    <property type="protein sequence ID" value="ADB95367.1"/>
    <property type="molecule type" value="Genomic_DNA"/>
</dbReference>
<evidence type="ECO:0000313" key="16">
    <source>
        <dbReference type="Proteomes" id="UP000001405"/>
    </source>
</evidence>
<dbReference type="InterPro" id="IPR002646">
    <property type="entry name" value="PolA_pol_head_dom"/>
</dbReference>
<dbReference type="Proteomes" id="UP000001405">
    <property type="component" value="Chromosome"/>
</dbReference>
<proteinExistence type="inferred from homology"/>
<keyword evidence="6" id="KW-0548">Nucleotidyltransferase</keyword>
<dbReference type="InterPro" id="IPR050124">
    <property type="entry name" value="tRNA_CCA-adding_enzyme"/>
</dbReference>
<feature type="domain" description="CCA-adding enzyme C-terminal" evidence="14">
    <location>
        <begin position="270"/>
        <end position="408"/>
    </location>
</feature>
<keyword evidence="9" id="KW-0460">Magnesium</keyword>
<keyword evidence="8" id="KW-0547">Nucleotide-binding</keyword>
<protein>
    <submittedName>
        <fullName evidence="15">tRNA nucleotidyltransferase/poly(A) polymerase</fullName>
    </submittedName>
</protein>
<dbReference type="PATRIC" id="fig|713887.8.peg.624"/>
<evidence type="ECO:0000256" key="8">
    <source>
        <dbReference type="ARBA" id="ARBA00022741"/>
    </source>
</evidence>
<dbReference type="GO" id="GO:0000049">
    <property type="term" value="F:tRNA binding"/>
    <property type="evidence" value="ECO:0007669"/>
    <property type="project" value="UniProtKB-KW"/>
</dbReference>
<dbReference type="InterPro" id="IPR032810">
    <property type="entry name" value="CCA-adding_enz_C"/>
</dbReference>
<dbReference type="Pfam" id="PF01743">
    <property type="entry name" value="PolyA_pol"/>
    <property type="match status" value="1"/>
</dbReference>
<dbReference type="GO" id="GO:0046872">
    <property type="term" value="F:metal ion binding"/>
    <property type="evidence" value="ECO:0007669"/>
    <property type="project" value="UniProtKB-KW"/>
</dbReference>
<evidence type="ECO:0000256" key="1">
    <source>
        <dbReference type="ARBA" id="ARBA00001946"/>
    </source>
</evidence>
<evidence type="ECO:0000256" key="6">
    <source>
        <dbReference type="ARBA" id="ARBA00022695"/>
    </source>
</evidence>
<dbReference type="KEGG" id="cyu:UCYN_06680"/>
<dbReference type="HOGENOM" id="CLU_015961_6_0_3"/>
<sequence length="421" mass="48867">MRSKTVLILSSNILPFELTILPSKAYLVGGAVRDILLNSEQDYIDLDIILPNFVTKIAKKITLNYHVNFIVLDSKRSIVRITFNKGTIDLAKQNGNNVHKDLKQRDFTINAIAYSFHRQQLVDPLKGLRDLQIKNIRMIHINNLQDDPLRLIRAYRQASQLNFIIETRTRHAIKEVSSCISQVAVERIQTELGYLLQSFNGSDWLAEMGKDGLLKVILPGLNQNNFYYLKQVNHKILLLINKLKRNELDIFFDFNRIRDIYNNNLVKRVKLLCLLSQNPEVAVQQLTYLKYSKNDVKILPILLKQISLINKQPISRKHIHSIFVETGKNFPTFALFSLVKNINHKLIFEMIYRYLNPHDRLAHSQPLITGRDLIINLKIKQGQKIGQILSYVQIAHIEEKIFTRKEALDLAKEIYNKISLI</sequence>
<evidence type="ECO:0000313" key="15">
    <source>
        <dbReference type="EMBL" id="ADB95367.1"/>
    </source>
</evidence>
<accession>D3EPG7</accession>
<evidence type="ECO:0000256" key="10">
    <source>
        <dbReference type="ARBA" id="ARBA00022884"/>
    </source>
</evidence>
<evidence type="ECO:0000259" key="14">
    <source>
        <dbReference type="Pfam" id="PF13735"/>
    </source>
</evidence>
<evidence type="ECO:0000256" key="3">
    <source>
        <dbReference type="ARBA" id="ARBA00022555"/>
    </source>
</evidence>